<dbReference type="InterPro" id="IPR043145">
    <property type="entry name" value="Znf_ZZ_sf"/>
</dbReference>
<evidence type="ECO:0000256" key="5">
    <source>
        <dbReference type="SAM" id="Phobius"/>
    </source>
</evidence>
<dbReference type="Proteomes" id="UP001213000">
    <property type="component" value="Unassembled WGS sequence"/>
</dbReference>
<keyword evidence="5" id="KW-1133">Transmembrane helix</keyword>
<evidence type="ECO:0000256" key="3">
    <source>
        <dbReference type="ARBA" id="ARBA00022833"/>
    </source>
</evidence>
<feature type="region of interest" description="Disordered" evidence="4">
    <location>
        <begin position="1492"/>
        <end position="1512"/>
    </location>
</feature>
<dbReference type="SUPFAM" id="SSF57850">
    <property type="entry name" value="RING/U-box"/>
    <property type="match status" value="1"/>
</dbReference>
<feature type="region of interest" description="Disordered" evidence="4">
    <location>
        <begin position="408"/>
        <end position="430"/>
    </location>
</feature>
<feature type="transmembrane region" description="Helical" evidence="5">
    <location>
        <begin position="244"/>
        <end position="267"/>
    </location>
</feature>
<comment type="caution">
    <text evidence="6">The sequence shown here is derived from an EMBL/GenBank/DDBJ whole genome shotgun (WGS) entry which is preliminary data.</text>
</comment>
<gene>
    <name evidence="6" type="ORF">NP233_g2616</name>
</gene>
<evidence type="ECO:0000256" key="2">
    <source>
        <dbReference type="ARBA" id="ARBA00022771"/>
    </source>
</evidence>
<dbReference type="Gene3D" id="3.30.60.90">
    <property type="match status" value="1"/>
</dbReference>
<evidence type="ECO:0000313" key="6">
    <source>
        <dbReference type="EMBL" id="KAJ3573154.1"/>
    </source>
</evidence>
<keyword evidence="5" id="KW-0472">Membrane</keyword>
<evidence type="ECO:0000256" key="1">
    <source>
        <dbReference type="ARBA" id="ARBA00022723"/>
    </source>
</evidence>
<feature type="compositionally biased region" description="Low complexity" evidence="4">
    <location>
        <begin position="82"/>
        <end position="93"/>
    </location>
</feature>
<keyword evidence="7" id="KW-1185">Reference proteome</keyword>
<feature type="compositionally biased region" description="Low complexity" evidence="4">
    <location>
        <begin position="116"/>
        <end position="127"/>
    </location>
</feature>
<reference evidence="6" key="1">
    <citation type="submission" date="2022-07" db="EMBL/GenBank/DDBJ databases">
        <title>Genome Sequence of Leucocoprinus birnbaumii.</title>
        <authorList>
            <person name="Buettner E."/>
        </authorList>
    </citation>
    <scope>NUCLEOTIDE SEQUENCE</scope>
    <source>
        <strain evidence="6">VT141</strain>
    </source>
</reference>
<name>A0AAD5VXZ9_9AGAR</name>
<accession>A0AAD5VXZ9</accession>
<sequence length="1629" mass="182640">MAAAPDTPPPPPPPESRETHTQLSLLNAGNADVSDAANILNDPPPPYPSRDRRLPRRSGRRLMPGGVHHIQTTHLQPHGYHHQQLSSSDSHSQYEQRTSPVSPGGPGDHPEDGEPPTETTLLLAPGTTRGGRPRSYSHASTMSVAPSLAQTVFSLFQTEGYDDDGSDSSMRVYGLDHEERSPHDEHVGGARRKAGFFSAAAWKRYFRPLTRRAYYSSFIHLALVNFPYALAAWIYLFVFTVTGTTLLVALPLGAVLCFFNLLGARAFSRGELALQYRFHYPLSYPPPYPPRPIFTRYREPTLSEIEGGRAVEGRLIREKSFYKNTYAMFTDSTSYQALFYFLVIKPAITLLLAIAIWAFGMPLMVLVLPAPAVLRAPSKSVPMPTTKALTPSSADTTEAALTDVYFDHKKSKDGPGRKEQKFDEFGNGATGVGESPLISSLNNSSSFREPSQAFNNFYSENSQLFADAAAGFASLDNQAINRAINGFPETVKVVLDGLDVLGKIHPFVSVKNPTEVMPDGSILKDQLQNLMEEIIPDLKSFGQLCDHYLKKSFVARTLKSKIYEARLQTFGNKFIEYKDQLDKALTVHIALVVEVVNNKLDDNTSLLRSLSDKVDNALTTIFRKLDTPREKEVMDFILENGGPDVITKRGDLVRRLVDKSGETLTSLADKARPSGKSELDSVRDKLQKEVAEDLDVLFQQNFELFNRKLELQNQNIQANLEKQGQYVIDALSSGAHDKIRDPDLQSLWIEMEWKGSVKARHFVLALRDYYTGHFSVRTPHLDNLTIEIPSPSTEHTYPHLFVNRARSRSVLPAEKWGLQYITFSNLSTIAEAIDDDGTGFISIREANTFANERPKSWGLLPWIAFWAKGWETSIIDYKAKITEIIQKMDRLRYGMRAENKCFQDIYLLSDTILGIYLILRSTLKGTQDCEPLAPELQTITQEYIASEEGRLRQNLEAVNYYLDSPVTVRLVAGPGRIERYLFPLLYLVLKRHLEVCHYAFKRTIGDDEFFRMVSSLISILQLVGQRIEDLKAIHERVNSGSISSVLKGFSLGMFHEYSSHNFTSEEYAFNYGPEPTMFMTQGDASFAEKEDRERSITEVPEMPRPLLPLEDSSDGKDSMEYLTGWPHHSFDADPFTGQMLGFWTGHLWTRDEGDNSPVLHCGLTQLKVDFNAEDDQLVEGYAVNFLAKYVARGRRRTVDGIVEFDIILSSESDSQPSARLIGTFIAENETLVGSSLLFAAPDKVQKGHDEHPFSLLPPLSARLTDTDDQEDSLSTDISDRPVSAAKTWKFIFRRTPAEVAGFCSLPDADVPRGTAKSRWAFLRDAVLHLVRVKLWSRSTIRASCADRSRLIDVHCKSELNHKNFSLPEPLKLNDLQASFDLRYRLPPLNITPSILAATWKLERMVIVYLACDGCGKIIWGSVFTCLSCVDLEMTASLDLCTQCSDKPAERKPLIHTVDHTLMKSRQCFLPYSFSWQLKEARSIVEGLRRDLSETDDAPSGASVPRAGSSFKSSTLKCSDSILICETCEVDDVLMSKGLEKSPSHHFKHPLVRLHRLESENFEPEKVDPVEARINDLETAVAGRLAELDTKIDKVDARLASFEALLQKIAIQLNITPKEAEELSSSGIEN</sequence>
<feature type="transmembrane region" description="Helical" evidence="5">
    <location>
        <begin position="338"/>
        <end position="368"/>
    </location>
</feature>
<organism evidence="6 7">
    <name type="scientific">Leucocoprinus birnbaumii</name>
    <dbReference type="NCBI Taxonomy" id="56174"/>
    <lineage>
        <taxon>Eukaryota</taxon>
        <taxon>Fungi</taxon>
        <taxon>Dikarya</taxon>
        <taxon>Basidiomycota</taxon>
        <taxon>Agaricomycotina</taxon>
        <taxon>Agaricomycetes</taxon>
        <taxon>Agaricomycetidae</taxon>
        <taxon>Agaricales</taxon>
        <taxon>Agaricineae</taxon>
        <taxon>Agaricaceae</taxon>
        <taxon>Leucocoprinus</taxon>
    </lineage>
</organism>
<protein>
    <recommendedName>
        <fullName evidence="8">EF-hand domain-containing protein</fullName>
    </recommendedName>
</protein>
<feature type="region of interest" description="Disordered" evidence="4">
    <location>
        <begin position="1"/>
        <end position="64"/>
    </location>
</feature>
<feature type="compositionally biased region" description="Pro residues" evidence="4">
    <location>
        <begin position="1"/>
        <end position="14"/>
    </location>
</feature>
<evidence type="ECO:0008006" key="8">
    <source>
        <dbReference type="Google" id="ProtNLM"/>
    </source>
</evidence>
<dbReference type="CDD" id="cd02249">
    <property type="entry name" value="ZZ"/>
    <property type="match status" value="1"/>
</dbReference>
<feature type="compositionally biased region" description="Basic and acidic residues" evidence="4">
    <location>
        <begin position="408"/>
        <end position="424"/>
    </location>
</feature>
<keyword evidence="1" id="KW-0479">Metal-binding</keyword>
<dbReference type="GO" id="GO:0008270">
    <property type="term" value="F:zinc ion binding"/>
    <property type="evidence" value="ECO:0007669"/>
    <property type="project" value="UniProtKB-KW"/>
</dbReference>
<proteinExistence type="predicted"/>
<keyword evidence="5" id="KW-0812">Transmembrane</keyword>
<feature type="transmembrane region" description="Helical" evidence="5">
    <location>
        <begin position="213"/>
        <end position="238"/>
    </location>
</feature>
<feature type="region of interest" description="Disordered" evidence="4">
    <location>
        <begin position="77"/>
        <end position="140"/>
    </location>
</feature>
<dbReference type="EMBL" id="JANIEX010000113">
    <property type="protein sequence ID" value="KAJ3573154.1"/>
    <property type="molecule type" value="Genomic_DNA"/>
</dbReference>
<keyword evidence="2" id="KW-0863">Zinc-finger</keyword>
<keyword evidence="3" id="KW-0862">Zinc</keyword>
<evidence type="ECO:0000313" key="7">
    <source>
        <dbReference type="Proteomes" id="UP001213000"/>
    </source>
</evidence>
<evidence type="ECO:0000256" key="4">
    <source>
        <dbReference type="SAM" id="MobiDB-lite"/>
    </source>
</evidence>